<feature type="transmembrane region" description="Helical" evidence="6">
    <location>
        <begin position="168"/>
        <end position="187"/>
    </location>
</feature>
<accession>A0A8H3Z178</accession>
<feature type="transmembrane region" description="Helical" evidence="6">
    <location>
        <begin position="82"/>
        <end position="104"/>
    </location>
</feature>
<keyword evidence="4 6" id="KW-0472">Membrane</keyword>
<evidence type="ECO:0000313" key="7">
    <source>
        <dbReference type="EMBL" id="KAE9976241.1"/>
    </source>
</evidence>
<name>A0A8H3Z178_VENIN</name>
<dbReference type="Gene3D" id="1.20.1080.10">
    <property type="entry name" value="Glycerol uptake facilitator protein"/>
    <property type="match status" value="1"/>
</dbReference>
<feature type="transmembrane region" description="Helical" evidence="6">
    <location>
        <begin position="208"/>
        <end position="233"/>
    </location>
</feature>
<reference evidence="7 8" key="1">
    <citation type="submission" date="2018-12" db="EMBL/GenBank/DDBJ databases">
        <title>Venturia inaequalis Genome Resource.</title>
        <authorList>
            <person name="Lichtner F.J."/>
        </authorList>
    </citation>
    <scope>NUCLEOTIDE SEQUENCE [LARGE SCALE GENOMIC DNA]</scope>
    <source>
        <strain evidence="7 8">120213</strain>
    </source>
</reference>
<proteinExistence type="inferred from homology"/>
<comment type="subcellular location">
    <subcellularLocation>
        <location evidence="1">Membrane</location>
        <topology evidence="1">Multi-pass membrane protein</topology>
    </subcellularLocation>
</comment>
<dbReference type="InterPro" id="IPR023271">
    <property type="entry name" value="Aquaporin-like"/>
</dbReference>
<dbReference type="SUPFAM" id="SSF81338">
    <property type="entry name" value="Aquaporin-like"/>
    <property type="match status" value="1"/>
</dbReference>
<keyword evidence="5" id="KW-0813">Transport</keyword>
<evidence type="ECO:0008006" key="9">
    <source>
        <dbReference type="Google" id="ProtNLM"/>
    </source>
</evidence>
<feature type="transmembrane region" description="Helical" evidence="6">
    <location>
        <begin position="245"/>
        <end position="265"/>
    </location>
</feature>
<evidence type="ECO:0000313" key="8">
    <source>
        <dbReference type="Proteomes" id="UP000447873"/>
    </source>
</evidence>
<gene>
    <name evidence="7" type="ORF">EG328_002720</name>
</gene>
<evidence type="ECO:0000256" key="2">
    <source>
        <dbReference type="ARBA" id="ARBA00022692"/>
    </source>
</evidence>
<dbReference type="PANTHER" id="PTHR47002:SF2">
    <property type="entry name" value="AQUAPORIN AQPAE.A-LIKE"/>
    <property type="match status" value="1"/>
</dbReference>
<dbReference type="PRINTS" id="PR00783">
    <property type="entry name" value="MINTRINSICP"/>
</dbReference>
<feature type="transmembrane region" description="Helical" evidence="6">
    <location>
        <begin position="116"/>
        <end position="141"/>
    </location>
</feature>
<evidence type="ECO:0000256" key="1">
    <source>
        <dbReference type="ARBA" id="ARBA00004141"/>
    </source>
</evidence>
<evidence type="ECO:0000256" key="5">
    <source>
        <dbReference type="RuleBase" id="RU000477"/>
    </source>
</evidence>
<keyword evidence="3 6" id="KW-1133">Transmembrane helix</keyword>
<organism evidence="7 8">
    <name type="scientific">Venturia inaequalis</name>
    <name type="common">Apple scab fungus</name>
    <dbReference type="NCBI Taxonomy" id="5025"/>
    <lineage>
        <taxon>Eukaryota</taxon>
        <taxon>Fungi</taxon>
        <taxon>Dikarya</taxon>
        <taxon>Ascomycota</taxon>
        <taxon>Pezizomycotina</taxon>
        <taxon>Dothideomycetes</taxon>
        <taxon>Pleosporomycetidae</taxon>
        <taxon>Venturiales</taxon>
        <taxon>Venturiaceae</taxon>
        <taxon>Venturia</taxon>
    </lineage>
</organism>
<dbReference type="AlphaFoldDB" id="A0A8H3Z178"/>
<comment type="similarity">
    <text evidence="5">Belongs to the MIP/aquaporin (TC 1.A.8) family.</text>
</comment>
<evidence type="ECO:0000256" key="3">
    <source>
        <dbReference type="ARBA" id="ARBA00022989"/>
    </source>
</evidence>
<dbReference type="GO" id="GO:0015267">
    <property type="term" value="F:channel activity"/>
    <property type="evidence" value="ECO:0007669"/>
    <property type="project" value="InterPro"/>
</dbReference>
<evidence type="ECO:0000256" key="4">
    <source>
        <dbReference type="ARBA" id="ARBA00023136"/>
    </source>
</evidence>
<evidence type="ECO:0000256" key="6">
    <source>
        <dbReference type="SAM" id="Phobius"/>
    </source>
</evidence>
<dbReference type="Pfam" id="PF00230">
    <property type="entry name" value="MIP"/>
    <property type="match status" value="1"/>
</dbReference>
<dbReference type="PANTHER" id="PTHR47002">
    <property type="entry name" value="AQUAPORIN-LIKE"/>
    <property type="match status" value="1"/>
</dbReference>
<keyword evidence="2 5" id="KW-0812">Transmembrane</keyword>
<dbReference type="Proteomes" id="UP000447873">
    <property type="component" value="Unassembled WGS sequence"/>
</dbReference>
<protein>
    <recommendedName>
        <fullName evidence="9">Aquaporin-like protein</fullName>
    </recommendedName>
</protein>
<dbReference type="GO" id="GO:0016020">
    <property type="term" value="C:membrane"/>
    <property type="evidence" value="ECO:0007669"/>
    <property type="project" value="UniProtKB-SubCell"/>
</dbReference>
<sequence>MSKIDKQVFEMPTYPDSIRPRSASTSMGIPFAEFLHEIRTSTQAQTNNAYGYNRVVKVTRLPNELLALRQSLSLDGFFQVRIWKHAVLECCAMTMLVFFFGLVASQLMALVANGTASILTASMLGSLINLLALPLFIWAAAPDSGGHVNPFITMSTFFAGLTSFPQSLLYIIGQSIGAIIGGFLLKFSLSESYFTSGIIPACTFDTSLISLSQVFVLETMTALTLMFMAFGVGLDPRQAPVFGPVLGPFLVGMALAVTSFCAAFVKPGYTGACGIESRTVFGSHGADGQFEGTLDPLGGGSGGSDV</sequence>
<dbReference type="InterPro" id="IPR000425">
    <property type="entry name" value="MIP"/>
</dbReference>
<dbReference type="EMBL" id="WNWS01000178">
    <property type="protein sequence ID" value="KAE9976241.1"/>
    <property type="molecule type" value="Genomic_DNA"/>
</dbReference>
<comment type="caution">
    <text evidence="7">The sequence shown here is derived from an EMBL/GenBank/DDBJ whole genome shotgun (WGS) entry which is preliminary data.</text>
</comment>